<evidence type="ECO:0000256" key="3">
    <source>
        <dbReference type="ARBA" id="ARBA00022475"/>
    </source>
</evidence>
<feature type="domain" description="DUF3772" evidence="10">
    <location>
        <begin position="152"/>
        <end position="212"/>
    </location>
</feature>
<feature type="transmembrane region" description="Helical" evidence="7">
    <location>
        <begin position="372"/>
        <end position="395"/>
    </location>
</feature>
<evidence type="ECO:0000256" key="2">
    <source>
        <dbReference type="ARBA" id="ARBA00008017"/>
    </source>
</evidence>
<sequence>MYSLSPALHFYSCCAALLISFKRTNFNHLIATLLVSLPLLLSAGQAQAQDDKAVAVDQKLDGLRKQITQIQETIEGKAELDDATLSQMKTDALAASTEADNIAKELTPQLTSVQARLAELGTPATGVKETADVVAQRSQLNRDNSALDAQVKLARLLIVEADQLSEQVTTVRRAQLQARLGERSASILAAPFWLQLQAEFPQNARRLRALMSEIGSAASSTPSIVWSALLAGMLTFLLLRIWAGRYLMKLTSTRVPHGRLRRSVHALTLTLLSVATPFLIAELLKLGLRWNSVLSEKTSAFLGNSIGAICFGGFVAGLGYALLSPGRPSWRLLPLHDRVAHRMRHFPAAFASIMVLVWLAESLSTVINTGLSTAVAINCIVALLLGATIAFGLRRASRVWKKVKLEDPDHAVPTPLWLRVVAILLWLALATSAISLLVGYVAFGSFVTKQVSWILVIVSGTYLFAVLVDDVCMLLSSTEPDPNQKNPVLATPQARDQAAVLLSGVGRVVVVLLAIMLLLAPFGEGPAELIHRISQLDDGLAIGEILIRPGSVIQAMMVMVFSFFGLRLLKHWLETRYLPTTKLDSGMQVSAATLFGYAGGVIAVALALSALGIGLERIAWVASALSVGIGFGLQAVVQNFVSGLILLAERPVKVGDWVSLGGVEGDIRRINVRATEIQMGDRSTVIVPNSEFITKTVRNVTHASPLGLVQIKLPLPLDIDAEQARALILQTFIDNNDILATPEPNVQLDGIDNGYLMFNATGFASSPRLAYGVRSTLLFDLLKRLRAADMPISKPNTMMLSTAPAIGGTPLSTPNLPGTPPVSS</sequence>
<keyword evidence="5 7" id="KW-1133">Transmembrane helix</keyword>
<dbReference type="Proteomes" id="UP001596379">
    <property type="component" value="Unassembled WGS sequence"/>
</dbReference>
<feature type="transmembrane region" description="Helical" evidence="7">
    <location>
        <begin position="301"/>
        <end position="323"/>
    </location>
</feature>
<dbReference type="InterPro" id="IPR010920">
    <property type="entry name" value="LSM_dom_sf"/>
</dbReference>
<feature type="transmembrane region" description="Helical" evidence="7">
    <location>
        <begin position="343"/>
        <end position="360"/>
    </location>
</feature>
<evidence type="ECO:0000256" key="5">
    <source>
        <dbReference type="ARBA" id="ARBA00022989"/>
    </source>
</evidence>
<accession>A0ABW2J1N4</accession>
<keyword evidence="3" id="KW-1003">Cell membrane</keyword>
<feature type="transmembrane region" description="Helical" evidence="7">
    <location>
        <begin position="264"/>
        <end position="281"/>
    </location>
</feature>
<feature type="signal peptide" evidence="8">
    <location>
        <begin position="1"/>
        <end position="48"/>
    </location>
</feature>
<dbReference type="Gene3D" id="1.10.287.1260">
    <property type="match status" value="1"/>
</dbReference>
<keyword evidence="12" id="KW-1185">Reference proteome</keyword>
<gene>
    <name evidence="11" type="ORF">ACFQO0_01120</name>
</gene>
<evidence type="ECO:0000256" key="7">
    <source>
        <dbReference type="SAM" id="Phobius"/>
    </source>
</evidence>
<name>A0ABW2J1N4_9BURK</name>
<evidence type="ECO:0000259" key="10">
    <source>
        <dbReference type="Pfam" id="PF12607"/>
    </source>
</evidence>
<feature type="transmembrane region" description="Helical" evidence="7">
    <location>
        <begin position="453"/>
        <end position="477"/>
    </location>
</feature>
<dbReference type="Pfam" id="PF00924">
    <property type="entry name" value="MS_channel_2nd"/>
    <property type="match status" value="1"/>
</dbReference>
<dbReference type="Pfam" id="PF12607">
    <property type="entry name" value="DUF3772"/>
    <property type="match status" value="1"/>
</dbReference>
<dbReference type="SUPFAM" id="SSF82689">
    <property type="entry name" value="Mechanosensitive channel protein MscS (YggB), C-terminal domain"/>
    <property type="match status" value="1"/>
</dbReference>
<dbReference type="InterPro" id="IPR023408">
    <property type="entry name" value="MscS_beta-dom_sf"/>
</dbReference>
<dbReference type="PANTHER" id="PTHR30347">
    <property type="entry name" value="POTASSIUM CHANNEL RELATED"/>
    <property type="match status" value="1"/>
</dbReference>
<dbReference type="RefSeq" id="WP_382232210.1">
    <property type="nucleotide sequence ID" value="NZ_JBHTCC010000001.1"/>
</dbReference>
<dbReference type="EMBL" id="JBHTCC010000001">
    <property type="protein sequence ID" value="MFC7297032.1"/>
    <property type="molecule type" value="Genomic_DNA"/>
</dbReference>
<dbReference type="InterPro" id="IPR011014">
    <property type="entry name" value="MscS_channel_TM-2"/>
</dbReference>
<feature type="chain" id="PRO_5046990337" evidence="8">
    <location>
        <begin position="49"/>
        <end position="824"/>
    </location>
</feature>
<evidence type="ECO:0000256" key="8">
    <source>
        <dbReference type="SAM" id="SignalP"/>
    </source>
</evidence>
<protein>
    <submittedName>
        <fullName evidence="11">DUF3772 domain-containing protein</fullName>
    </submittedName>
</protein>
<keyword evidence="8" id="KW-0732">Signal</keyword>
<evidence type="ECO:0000256" key="4">
    <source>
        <dbReference type="ARBA" id="ARBA00022692"/>
    </source>
</evidence>
<feature type="transmembrane region" description="Helical" evidence="7">
    <location>
        <begin position="589"/>
        <end position="612"/>
    </location>
</feature>
<feature type="transmembrane region" description="Helical" evidence="7">
    <location>
        <begin position="498"/>
        <end position="520"/>
    </location>
</feature>
<organism evidence="11 12">
    <name type="scientific">Herminiimonas aquatilis</name>
    <dbReference type="NCBI Taxonomy" id="345342"/>
    <lineage>
        <taxon>Bacteria</taxon>
        <taxon>Pseudomonadati</taxon>
        <taxon>Pseudomonadota</taxon>
        <taxon>Betaproteobacteria</taxon>
        <taxon>Burkholderiales</taxon>
        <taxon>Oxalobacteraceae</taxon>
        <taxon>Herminiimonas</taxon>
    </lineage>
</organism>
<keyword evidence="6 7" id="KW-0472">Membrane</keyword>
<proteinExistence type="inferred from homology"/>
<dbReference type="SUPFAM" id="SSF50182">
    <property type="entry name" value="Sm-like ribonucleoproteins"/>
    <property type="match status" value="1"/>
</dbReference>
<dbReference type="Gene3D" id="2.30.30.60">
    <property type="match status" value="1"/>
</dbReference>
<evidence type="ECO:0000313" key="12">
    <source>
        <dbReference type="Proteomes" id="UP001596379"/>
    </source>
</evidence>
<keyword evidence="4 7" id="KW-0812">Transmembrane</keyword>
<comment type="similarity">
    <text evidence="2">Belongs to the MscS (TC 1.A.23) family.</text>
</comment>
<dbReference type="PANTHER" id="PTHR30347:SF9">
    <property type="entry name" value="MINICONDUCTANCE MECHANOSENSITIVE CHANNEL MSCM"/>
    <property type="match status" value="1"/>
</dbReference>
<dbReference type="InterPro" id="IPR006685">
    <property type="entry name" value="MscS_channel_2nd"/>
</dbReference>
<comment type="caution">
    <text evidence="11">The sequence shown here is derived from an EMBL/GenBank/DDBJ whole genome shotgun (WGS) entry which is preliminary data.</text>
</comment>
<evidence type="ECO:0000256" key="1">
    <source>
        <dbReference type="ARBA" id="ARBA00004651"/>
    </source>
</evidence>
<feature type="transmembrane region" description="Helical" evidence="7">
    <location>
        <begin position="224"/>
        <end position="243"/>
    </location>
</feature>
<reference evidence="12" key="1">
    <citation type="journal article" date="2019" name="Int. J. Syst. Evol. Microbiol.">
        <title>The Global Catalogue of Microorganisms (GCM) 10K type strain sequencing project: providing services to taxonomists for standard genome sequencing and annotation.</title>
        <authorList>
            <consortium name="The Broad Institute Genomics Platform"/>
            <consortium name="The Broad Institute Genome Sequencing Center for Infectious Disease"/>
            <person name="Wu L."/>
            <person name="Ma J."/>
        </authorList>
    </citation>
    <scope>NUCLEOTIDE SEQUENCE [LARGE SCALE GENOMIC DNA]</scope>
    <source>
        <strain evidence="12">CCUG 36956</strain>
    </source>
</reference>
<evidence type="ECO:0000256" key="6">
    <source>
        <dbReference type="ARBA" id="ARBA00023136"/>
    </source>
</evidence>
<dbReference type="SUPFAM" id="SSF82861">
    <property type="entry name" value="Mechanosensitive channel protein MscS (YggB), transmembrane region"/>
    <property type="match status" value="1"/>
</dbReference>
<feature type="transmembrane region" description="Helical" evidence="7">
    <location>
        <begin position="416"/>
        <end position="441"/>
    </location>
</feature>
<feature type="transmembrane region" description="Helical" evidence="7">
    <location>
        <begin position="618"/>
        <end position="637"/>
    </location>
</feature>
<comment type="subcellular location">
    <subcellularLocation>
        <location evidence="1">Cell membrane</location>
        <topology evidence="1">Multi-pass membrane protein</topology>
    </subcellularLocation>
</comment>
<dbReference type="InterPro" id="IPR052702">
    <property type="entry name" value="MscS-like_channel"/>
</dbReference>
<feature type="domain" description="Mechanosensitive ion channel MscS" evidence="9">
    <location>
        <begin position="636"/>
        <end position="702"/>
    </location>
</feature>
<evidence type="ECO:0000313" key="11">
    <source>
        <dbReference type="EMBL" id="MFC7297032.1"/>
    </source>
</evidence>
<dbReference type="InterPro" id="IPR011066">
    <property type="entry name" value="MscS_channel_C_sf"/>
</dbReference>
<evidence type="ECO:0000259" key="9">
    <source>
        <dbReference type="Pfam" id="PF00924"/>
    </source>
</evidence>
<dbReference type="InterPro" id="IPR022249">
    <property type="entry name" value="DUF3772"/>
</dbReference>